<dbReference type="OrthoDB" id="844594at2759"/>
<dbReference type="STRING" id="34508.A0A4U5PC78"/>
<dbReference type="Pfam" id="PF11934">
    <property type="entry name" value="DUF3452"/>
    <property type="match status" value="1"/>
</dbReference>
<dbReference type="AlphaFoldDB" id="A0A4U5PC78"/>
<evidence type="ECO:0000313" key="12">
    <source>
        <dbReference type="Proteomes" id="UP000298663"/>
    </source>
</evidence>
<dbReference type="GO" id="GO:0000785">
    <property type="term" value="C:chromatin"/>
    <property type="evidence" value="ECO:0007669"/>
    <property type="project" value="TreeGrafter"/>
</dbReference>
<dbReference type="SMART" id="SM01367">
    <property type="entry name" value="DUF3452"/>
    <property type="match status" value="1"/>
</dbReference>
<dbReference type="PANTHER" id="PTHR13742:SF17">
    <property type="entry name" value="RE32990P-RELATED"/>
    <property type="match status" value="1"/>
</dbReference>
<keyword evidence="5" id="KW-0804">Transcription</keyword>
<keyword evidence="7" id="KW-0131">Cell cycle</keyword>
<sequence>MDVCSLEESPATPQSTSAPPSDEFVAVCREIDIHISTAVVAQAWTNFEDIRTQYVLEGPINGWIGCSVYIAMWQCTPLGQEPSFGSFSLANLLKVCQVSVLEFFDKLNKWLDMVSGPRRLTEQVGRVQASLAVSAVVYRKYLPIFRKVFVNIEEDSLSTKKVFDLVWTLYVTMKKVSSMIGDDLLNSFHTLLCSVDLIFNELRANDQRFLNHEFREVVESNGESVLENLCRSFEGVLLNAKHFRQHFWKPRLKKLFSAEDGTTLFPESEETHLLADVDTTLQILNEVCDAATIRRGEMDERCFVCENISSVYNEANDVDAISHLRISGDDITVDANLLLQIGMQSCLEKVNDARGAPPSSNGKSYLISNDQFCPVTPLSAATHNAQKLQYLIAEDWSKSHELEQLYAECREDPRLFVEDLVRRMGEKLENKVAEEQDLPDGGIFDVVFSSMVEMRRAEVETLFYRLLVKILICDRERNVNESADMTEVIYKEEFIVSLWAAALQVILYTYESQRDFPWCITLLQLAPVSFYKIIELVIRAEPDLSRGMVKCLNKVEERVLEELAWVFTSPLWTTLLRRADGVPSWQQVSLANSNETYSAPARTLSSSAFSRYTQSPMKPGFVTVGGKRRLEYDDDEIVMGTPKRMALDQNTEWHFQNSSTVVFFRKVYYLAAIRLTDLFDRIRIDDKCRQRIWTLFEHILRTDTTLMAGRHLDQNIMCCIYIVAKICKLDISFHDIMYHYRHQPQACSRCTDAFCWKSQSRLSWTLLSTMEHHGILLDRILAMESFAPDRLCRFLE</sequence>
<dbReference type="GO" id="GO:0030154">
    <property type="term" value="P:cell differentiation"/>
    <property type="evidence" value="ECO:0007669"/>
    <property type="project" value="TreeGrafter"/>
</dbReference>
<dbReference type="EMBL" id="AZBU02000002">
    <property type="protein sequence ID" value="TKR93962.1"/>
    <property type="molecule type" value="Genomic_DNA"/>
</dbReference>
<accession>A0A4U5PC78</accession>
<dbReference type="InterPro" id="IPR002719">
    <property type="entry name" value="RB_B"/>
</dbReference>
<dbReference type="SMART" id="SM01368">
    <property type="entry name" value="RB_A"/>
    <property type="match status" value="1"/>
</dbReference>
<gene>
    <name evidence="11" type="ORF">L596_008320</name>
</gene>
<comment type="similarity">
    <text evidence="2">Belongs to the retinoblastoma protein (RB) family.</text>
</comment>
<evidence type="ECO:0000256" key="3">
    <source>
        <dbReference type="ARBA" id="ARBA00022491"/>
    </source>
</evidence>
<keyword evidence="12" id="KW-1185">Reference proteome</keyword>
<dbReference type="Gene3D" id="1.10.472.10">
    <property type="entry name" value="Cyclin-like"/>
    <property type="match status" value="2"/>
</dbReference>
<keyword evidence="6" id="KW-0539">Nucleus</keyword>
<dbReference type="GO" id="GO:0005634">
    <property type="term" value="C:nucleus"/>
    <property type="evidence" value="ECO:0007669"/>
    <property type="project" value="UniProtKB-SubCell"/>
</dbReference>
<dbReference type="Pfam" id="PF01857">
    <property type="entry name" value="RB_B"/>
    <property type="match status" value="1"/>
</dbReference>
<evidence type="ECO:0000256" key="2">
    <source>
        <dbReference type="ARBA" id="ARBA00009475"/>
    </source>
</evidence>
<dbReference type="SUPFAM" id="SSF47954">
    <property type="entry name" value="Cyclin-like"/>
    <property type="match status" value="2"/>
</dbReference>
<dbReference type="GO" id="GO:0000977">
    <property type="term" value="F:RNA polymerase II transcription regulatory region sequence-specific DNA binding"/>
    <property type="evidence" value="ECO:0007669"/>
    <property type="project" value="TreeGrafter"/>
</dbReference>
<evidence type="ECO:0000256" key="5">
    <source>
        <dbReference type="ARBA" id="ARBA00023163"/>
    </source>
</evidence>
<organism evidence="11 12">
    <name type="scientific">Steinernema carpocapsae</name>
    <name type="common">Entomopathogenic nematode</name>
    <dbReference type="NCBI Taxonomy" id="34508"/>
    <lineage>
        <taxon>Eukaryota</taxon>
        <taxon>Metazoa</taxon>
        <taxon>Ecdysozoa</taxon>
        <taxon>Nematoda</taxon>
        <taxon>Chromadorea</taxon>
        <taxon>Rhabditida</taxon>
        <taxon>Tylenchina</taxon>
        <taxon>Panagrolaimomorpha</taxon>
        <taxon>Strongyloidoidea</taxon>
        <taxon>Steinernematidae</taxon>
        <taxon>Steinernema</taxon>
    </lineage>
</organism>
<dbReference type="Gene3D" id="1.10.472.140">
    <property type="match status" value="1"/>
</dbReference>
<evidence type="ECO:0000256" key="8">
    <source>
        <dbReference type="SAM" id="MobiDB-lite"/>
    </source>
</evidence>
<dbReference type="InterPro" id="IPR036915">
    <property type="entry name" value="Cyclin-like_sf"/>
</dbReference>
<feature type="region of interest" description="Disordered" evidence="8">
    <location>
        <begin position="1"/>
        <end position="20"/>
    </location>
</feature>
<keyword evidence="4" id="KW-0805">Transcription regulation</keyword>
<evidence type="ECO:0008006" key="13">
    <source>
        <dbReference type="Google" id="ProtNLM"/>
    </source>
</evidence>
<evidence type="ECO:0000313" key="11">
    <source>
        <dbReference type="EMBL" id="TKR93962.1"/>
    </source>
</evidence>
<dbReference type="Proteomes" id="UP000298663">
    <property type="component" value="Unassembled WGS sequence"/>
</dbReference>
<dbReference type="InterPro" id="IPR028309">
    <property type="entry name" value="RB_fam"/>
</dbReference>
<name>A0A4U5PC78_STECR</name>
<evidence type="ECO:0000256" key="7">
    <source>
        <dbReference type="ARBA" id="ARBA00023306"/>
    </source>
</evidence>
<dbReference type="Pfam" id="PF01858">
    <property type="entry name" value="RB_A"/>
    <property type="match status" value="1"/>
</dbReference>
<feature type="domain" description="Retinoblastoma-associated protein N-terminal" evidence="9">
    <location>
        <begin position="74"/>
        <end position="201"/>
    </location>
</feature>
<protein>
    <recommendedName>
        <fullName evidence="13">Retinoblastoma-associated protein A-box domain-containing protein</fullName>
    </recommendedName>
</protein>
<dbReference type="InterPro" id="IPR002720">
    <property type="entry name" value="RB_A"/>
</dbReference>
<evidence type="ECO:0000256" key="4">
    <source>
        <dbReference type="ARBA" id="ARBA00023015"/>
    </source>
</evidence>
<reference evidence="11 12" key="1">
    <citation type="journal article" date="2015" name="Genome Biol.">
        <title>Comparative genomics of Steinernema reveals deeply conserved gene regulatory networks.</title>
        <authorList>
            <person name="Dillman A.R."/>
            <person name="Macchietto M."/>
            <person name="Porter C.F."/>
            <person name="Rogers A."/>
            <person name="Williams B."/>
            <person name="Antoshechkin I."/>
            <person name="Lee M.M."/>
            <person name="Goodwin Z."/>
            <person name="Lu X."/>
            <person name="Lewis E.E."/>
            <person name="Goodrich-Blair H."/>
            <person name="Stock S.P."/>
            <person name="Adams B.J."/>
            <person name="Sternberg P.W."/>
            <person name="Mortazavi A."/>
        </authorList>
    </citation>
    <scope>NUCLEOTIDE SEQUENCE [LARGE SCALE GENOMIC DNA]</scope>
    <source>
        <strain evidence="11 12">ALL</strain>
    </source>
</reference>
<evidence type="ECO:0000259" key="10">
    <source>
        <dbReference type="SMART" id="SM01368"/>
    </source>
</evidence>
<dbReference type="GO" id="GO:0006357">
    <property type="term" value="P:regulation of transcription by RNA polymerase II"/>
    <property type="evidence" value="ECO:0007669"/>
    <property type="project" value="InterPro"/>
</dbReference>
<dbReference type="GO" id="GO:2000134">
    <property type="term" value="P:negative regulation of G1/S transition of mitotic cell cycle"/>
    <property type="evidence" value="ECO:0007669"/>
    <property type="project" value="TreeGrafter"/>
</dbReference>
<feature type="domain" description="Retinoblastoma-associated protein A-box" evidence="10">
    <location>
        <begin position="376"/>
        <end position="575"/>
    </location>
</feature>
<comment type="caution">
    <text evidence="11">The sequence shown here is derived from an EMBL/GenBank/DDBJ whole genome shotgun (WGS) entry which is preliminary data.</text>
</comment>
<comment type="subcellular location">
    <subcellularLocation>
        <location evidence="1">Nucleus</location>
    </subcellularLocation>
</comment>
<reference evidence="11 12" key="2">
    <citation type="journal article" date="2019" name="G3 (Bethesda)">
        <title>Hybrid Assembly of the Genome of the Entomopathogenic Nematode Steinernema carpocapsae Identifies the X-Chromosome.</title>
        <authorList>
            <person name="Serra L."/>
            <person name="Macchietto M."/>
            <person name="Macias-Munoz A."/>
            <person name="McGill C.J."/>
            <person name="Rodriguez I.M."/>
            <person name="Rodriguez B."/>
            <person name="Murad R."/>
            <person name="Mortazavi A."/>
        </authorList>
    </citation>
    <scope>NUCLEOTIDE SEQUENCE [LARGE SCALE GENOMIC DNA]</scope>
    <source>
        <strain evidence="11 12">ALL</strain>
    </source>
</reference>
<feature type="compositionally biased region" description="Low complexity" evidence="8">
    <location>
        <begin position="9"/>
        <end position="20"/>
    </location>
</feature>
<proteinExistence type="inferred from homology"/>
<dbReference type="InterPro" id="IPR024599">
    <property type="entry name" value="RB_N"/>
</dbReference>
<evidence type="ECO:0000259" key="9">
    <source>
        <dbReference type="SMART" id="SM01367"/>
    </source>
</evidence>
<dbReference type="GO" id="GO:0005667">
    <property type="term" value="C:transcription regulator complex"/>
    <property type="evidence" value="ECO:0007669"/>
    <property type="project" value="TreeGrafter"/>
</dbReference>
<evidence type="ECO:0000256" key="6">
    <source>
        <dbReference type="ARBA" id="ARBA00023242"/>
    </source>
</evidence>
<evidence type="ECO:0000256" key="1">
    <source>
        <dbReference type="ARBA" id="ARBA00004123"/>
    </source>
</evidence>
<dbReference type="PANTHER" id="PTHR13742">
    <property type="entry name" value="RETINOBLASTOMA-ASSOCIATED PROTEIN RB -RELATED"/>
    <property type="match status" value="1"/>
</dbReference>
<keyword evidence="3" id="KW-0678">Repressor</keyword>